<evidence type="ECO:0000313" key="1">
    <source>
        <dbReference type="EMBL" id="KGA94259.1"/>
    </source>
</evidence>
<sequence>MLGGPDEGPSRWISGESPFMKNIWFTFIFLFLLGFPEKLLASEPFSYSADQITTVRNGGVQSVVRSRVFVSGTHLREEVTGGSGPARTIMIVRMEESKAWSLDPERKVALSIPFRLSDAQKMLVEGGKELPAPSGSKSIDGVLCDRYTLVENGHPEGTLWKNHKTGIPVEYRSANGQVTTVLSNIKPGPQPAAFFVVPPEYRVMNLEGIGGILGNALEKMAPSLP</sequence>
<dbReference type="Proteomes" id="UP000029452">
    <property type="component" value="Unassembled WGS sequence"/>
</dbReference>
<evidence type="ECO:0008006" key="3">
    <source>
        <dbReference type="Google" id="ProtNLM"/>
    </source>
</evidence>
<protein>
    <recommendedName>
        <fullName evidence="3">DUF4412 domain-containing protein</fullName>
    </recommendedName>
</protein>
<dbReference type="AlphaFoldDB" id="A0A094X6S0"/>
<proteinExistence type="predicted"/>
<gene>
    <name evidence="1" type="ORF">LptCag_1022</name>
</gene>
<name>A0A094X6S0_9BACT</name>
<accession>A0A094X6S0</accession>
<dbReference type="EMBL" id="JPGK01000003">
    <property type="protein sequence ID" value="KGA94259.1"/>
    <property type="molecule type" value="Genomic_DNA"/>
</dbReference>
<dbReference type="PATRIC" id="fig|178606.4.peg.829"/>
<evidence type="ECO:0000313" key="2">
    <source>
        <dbReference type="Proteomes" id="UP000029452"/>
    </source>
</evidence>
<organism evidence="1 2">
    <name type="scientific">Leptospirillum ferriphilum</name>
    <dbReference type="NCBI Taxonomy" id="178606"/>
    <lineage>
        <taxon>Bacteria</taxon>
        <taxon>Pseudomonadati</taxon>
        <taxon>Nitrospirota</taxon>
        <taxon>Nitrospiria</taxon>
        <taxon>Nitrospirales</taxon>
        <taxon>Nitrospiraceae</taxon>
        <taxon>Leptospirillum</taxon>
    </lineage>
</organism>
<comment type="caution">
    <text evidence="1">The sequence shown here is derived from an EMBL/GenBank/DDBJ whole genome shotgun (WGS) entry which is preliminary data.</text>
</comment>
<reference evidence="1 2" key="1">
    <citation type="submission" date="2014-06" db="EMBL/GenBank/DDBJ databases">
        <title>Draft genome sequence of iron oxidizing acidophile Leptospirillum ferriphilum DSM14647.</title>
        <authorList>
            <person name="Cardenas J.P."/>
            <person name="Lazcano M."/>
            <person name="Ossandon F.J."/>
            <person name="Corbett M."/>
            <person name="Holmes D.S."/>
            <person name="Watkin E."/>
        </authorList>
    </citation>
    <scope>NUCLEOTIDE SEQUENCE [LARGE SCALE GENOMIC DNA]</scope>
    <source>
        <strain evidence="1 2">DSM 14647</strain>
    </source>
</reference>